<feature type="region of interest" description="Disordered" evidence="1">
    <location>
        <begin position="163"/>
        <end position="182"/>
    </location>
</feature>
<evidence type="ECO:0000256" key="1">
    <source>
        <dbReference type="SAM" id="MobiDB-lite"/>
    </source>
</evidence>
<name>A0A939T2T5_9ACTN</name>
<evidence type="ECO:0000313" key="3">
    <source>
        <dbReference type="Proteomes" id="UP000669179"/>
    </source>
</evidence>
<evidence type="ECO:0008006" key="4">
    <source>
        <dbReference type="Google" id="ProtNLM"/>
    </source>
</evidence>
<comment type="caution">
    <text evidence="2">The sequence shown here is derived from an EMBL/GenBank/DDBJ whole genome shotgun (WGS) entry which is preliminary data.</text>
</comment>
<dbReference type="AlphaFoldDB" id="A0A939T2T5"/>
<proteinExistence type="predicted"/>
<organism evidence="2 3">
    <name type="scientific">Actinomadura barringtoniae</name>
    <dbReference type="NCBI Taxonomy" id="1427535"/>
    <lineage>
        <taxon>Bacteria</taxon>
        <taxon>Bacillati</taxon>
        <taxon>Actinomycetota</taxon>
        <taxon>Actinomycetes</taxon>
        <taxon>Streptosporangiales</taxon>
        <taxon>Thermomonosporaceae</taxon>
        <taxon>Actinomadura</taxon>
    </lineage>
</organism>
<accession>A0A939T2T5</accession>
<feature type="compositionally biased region" description="Basic and acidic residues" evidence="1">
    <location>
        <begin position="173"/>
        <end position="182"/>
    </location>
</feature>
<protein>
    <recommendedName>
        <fullName evidence="4">Nucleotide exchange factor GrpE</fullName>
    </recommendedName>
</protein>
<keyword evidence="3" id="KW-1185">Reference proteome</keyword>
<reference evidence="2" key="1">
    <citation type="submission" date="2021-03" db="EMBL/GenBank/DDBJ databases">
        <authorList>
            <person name="Kanchanasin P."/>
            <person name="Saeng-In P."/>
            <person name="Phongsopitanun W."/>
            <person name="Yuki M."/>
            <person name="Kudo T."/>
            <person name="Ohkuma M."/>
            <person name="Tanasupawat S."/>
        </authorList>
    </citation>
    <scope>NUCLEOTIDE SEQUENCE</scope>
    <source>
        <strain evidence="2">GKU 128</strain>
    </source>
</reference>
<dbReference type="Proteomes" id="UP000669179">
    <property type="component" value="Unassembled WGS sequence"/>
</dbReference>
<dbReference type="RefSeq" id="WP_208253309.1">
    <property type="nucleotide sequence ID" value="NZ_JAGEOJ010000001.1"/>
</dbReference>
<evidence type="ECO:0000313" key="2">
    <source>
        <dbReference type="EMBL" id="MBO2445704.1"/>
    </source>
</evidence>
<gene>
    <name evidence="2" type="ORF">J4573_01235</name>
</gene>
<dbReference type="EMBL" id="JAGEOJ010000001">
    <property type="protein sequence ID" value="MBO2445704.1"/>
    <property type="molecule type" value="Genomic_DNA"/>
</dbReference>
<sequence>MPETPYGWDAFSERDAPDEIELRSPAMELAQVLQLQQSALNAERGRSRTAVDEALAVAFDQAELVAKLGFSLADRKVALEEAGLAKVHDELRIWKDAMLDALRRGGVTVEDPTGRPHAEVADRIEVSDWDHDARFTAEVVARTEGPIVLHNGAVVRPGRVIMGAPAPADQDADQNREEREKA</sequence>